<keyword evidence="4 5" id="KW-0472">Membrane</keyword>
<evidence type="ECO:0000256" key="3">
    <source>
        <dbReference type="ARBA" id="ARBA00022989"/>
    </source>
</evidence>
<dbReference type="GO" id="GO:0046873">
    <property type="term" value="F:metal ion transmembrane transporter activity"/>
    <property type="evidence" value="ECO:0007669"/>
    <property type="project" value="InterPro"/>
</dbReference>
<evidence type="ECO:0000256" key="1">
    <source>
        <dbReference type="ARBA" id="ARBA00004141"/>
    </source>
</evidence>
<name>A0A381NEW7_9ZZZZ</name>
<feature type="transmembrane region" description="Helical" evidence="5">
    <location>
        <begin position="103"/>
        <end position="130"/>
    </location>
</feature>
<dbReference type="AlphaFoldDB" id="A0A381NEW7"/>
<dbReference type="Pfam" id="PF01566">
    <property type="entry name" value="Nramp"/>
    <property type="match status" value="1"/>
</dbReference>
<feature type="transmembrane region" description="Helical" evidence="5">
    <location>
        <begin position="31"/>
        <end position="54"/>
    </location>
</feature>
<feature type="transmembrane region" description="Helical" evidence="5">
    <location>
        <begin position="409"/>
        <end position="428"/>
    </location>
</feature>
<keyword evidence="3 5" id="KW-1133">Transmembrane helix</keyword>
<feature type="transmembrane region" description="Helical" evidence="5">
    <location>
        <begin position="434"/>
        <end position="461"/>
    </location>
</feature>
<dbReference type="EMBL" id="UINC01000315">
    <property type="protein sequence ID" value="SUZ53126.1"/>
    <property type="molecule type" value="Genomic_DNA"/>
</dbReference>
<dbReference type="InterPro" id="IPR001046">
    <property type="entry name" value="NRAMP_fam"/>
</dbReference>
<accession>A0A381NEW7</accession>
<feature type="transmembrane region" description="Helical" evidence="5">
    <location>
        <begin position="175"/>
        <end position="194"/>
    </location>
</feature>
<feature type="transmembrane region" description="Helical" evidence="5">
    <location>
        <begin position="342"/>
        <end position="363"/>
    </location>
</feature>
<evidence type="ECO:0000256" key="5">
    <source>
        <dbReference type="SAM" id="Phobius"/>
    </source>
</evidence>
<evidence type="ECO:0000313" key="6">
    <source>
        <dbReference type="EMBL" id="SUZ53126.1"/>
    </source>
</evidence>
<gene>
    <name evidence="6" type="ORF">METZ01_LOCUS5980</name>
</gene>
<comment type="subcellular location">
    <subcellularLocation>
        <location evidence="1">Membrane</location>
        <topology evidence="1">Multi-pass membrane protein</topology>
    </subcellularLocation>
</comment>
<sequence>MSEKSIHKIQKDIIEPLELPSMLPISLIRKFGPGIMLMMTGIGTSHLVTAPVAGGRYGYALLWCLPIAYIFKYYGFEMAIRFTHATGRSMLDAYATAWKKIPIWYVLITTIIQSAVGQAGRLIAAAAVIFYFFRIYLQIDIPLFNDNNELALYALILGLISVYIILRGNYKIVELTTKIAAGILIVSIITIYAFEPAPTNEFVHFFQIDTPEGSWLIIASFLGLLPTGIDVSLQASEWGKAKNVGTSYLRKKLEQKSLIKEFDPFSSTKQDLQINRKLLSDNENEYCSRWFRIGLIDFRLGHIVSFILAAIFILLAAVWLFPSSVSGNAVMGEIARIFTDSVGTNFMVIFLAGALAATFSTAFNYFDGWPRVIGACCRNLFKKTAALPRDNKSNINNNKIKYWYSEYNLYRISMFFSLIMSVGIIAGLPRPVYLVLIASALAYFVAPIIYFLNLFYCITIIPKEDQEFFPSKFAIFFGSLSLVVFTGMSLILILQRIFGINLNL</sequence>
<evidence type="ECO:0008006" key="7">
    <source>
        <dbReference type="Google" id="ProtNLM"/>
    </source>
</evidence>
<feature type="transmembrane region" description="Helical" evidence="5">
    <location>
        <begin position="60"/>
        <end position="82"/>
    </location>
</feature>
<proteinExistence type="predicted"/>
<dbReference type="NCBIfam" id="NF037982">
    <property type="entry name" value="Nramp_1"/>
    <property type="match status" value="1"/>
</dbReference>
<evidence type="ECO:0000256" key="4">
    <source>
        <dbReference type="ARBA" id="ARBA00023136"/>
    </source>
</evidence>
<feature type="transmembrane region" description="Helical" evidence="5">
    <location>
        <begin position="150"/>
        <end position="166"/>
    </location>
</feature>
<protein>
    <recommendedName>
        <fullName evidence="7">Amino acid transporter transmembrane domain-containing protein</fullName>
    </recommendedName>
</protein>
<feature type="transmembrane region" description="Helical" evidence="5">
    <location>
        <begin position="214"/>
        <end position="233"/>
    </location>
</feature>
<feature type="transmembrane region" description="Helical" evidence="5">
    <location>
        <begin position="473"/>
        <end position="498"/>
    </location>
</feature>
<organism evidence="6">
    <name type="scientific">marine metagenome</name>
    <dbReference type="NCBI Taxonomy" id="408172"/>
    <lineage>
        <taxon>unclassified sequences</taxon>
        <taxon>metagenomes</taxon>
        <taxon>ecological metagenomes</taxon>
    </lineage>
</organism>
<keyword evidence="2 5" id="KW-0812">Transmembrane</keyword>
<dbReference type="GO" id="GO:0016020">
    <property type="term" value="C:membrane"/>
    <property type="evidence" value="ECO:0007669"/>
    <property type="project" value="UniProtKB-SubCell"/>
</dbReference>
<feature type="transmembrane region" description="Helical" evidence="5">
    <location>
        <begin position="300"/>
        <end position="322"/>
    </location>
</feature>
<evidence type="ECO:0000256" key="2">
    <source>
        <dbReference type="ARBA" id="ARBA00022692"/>
    </source>
</evidence>
<reference evidence="6" key="1">
    <citation type="submission" date="2018-05" db="EMBL/GenBank/DDBJ databases">
        <authorList>
            <person name="Lanie J.A."/>
            <person name="Ng W.-L."/>
            <person name="Kazmierczak K.M."/>
            <person name="Andrzejewski T.M."/>
            <person name="Davidsen T.M."/>
            <person name="Wayne K.J."/>
            <person name="Tettelin H."/>
            <person name="Glass J.I."/>
            <person name="Rusch D."/>
            <person name="Podicherti R."/>
            <person name="Tsui H.-C.T."/>
            <person name="Winkler M.E."/>
        </authorList>
    </citation>
    <scope>NUCLEOTIDE SEQUENCE</scope>
</reference>